<organism evidence="1 2">
    <name type="scientific">Streptomyces pratisoli</name>
    <dbReference type="NCBI Taxonomy" id="3139917"/>
    <lineage>
        <taxon>Bacteria</taxon>
        <taxon>Bacillati</taxon>
        <taxon>Actinomycetota</taxon>
        <taxon>Actinomycetes</taxon>
        <taxon>Kitasatosporales</taxon>
        <taxon>Streptomycetaceae</taxon>
        <taxon>Streptomyces</taxon>
    </lineage>
</organism>
<dbReference type="Proteomes" id="UP001375539">
    <property type="component" value="Unassembled WGS sequence"/>
</dbReference>
<reference evidence="1" key="1">
    <citation type="submission" date="2024-03" db="EMBL/GenBank/DDBJ databases">
        <title>Novel Streptomyces species of biotechnological and ecological value are a feature of Machair soil.</title>
        <authorList>
            <person name="Prole J.R."/>
            <person name="Goodfellow M."/>
            <person name="Allenby N."/>
            <person name="Ward A.C."/>
        </authorList>
    </citation>
    <scope>NUCLEOTIDE SEQUENCE</scope>
    <source>
        <strain evidence="1">MS1.AVA.4</strain>
    </source>
</reference>
<evidence type="ECO:0000313" key="1">
    <source>
        <dbReference type="EMBL" id="MEJ8660787.1"/>
    </source>
</evidence>
<comment type="caution">
    <text evidence="1">The sequence shown here is derived from an EMBL/GenBank/DDBJ whole genome shotgun (WGS) entry which is preliminary data.</text>
</comment>
<dbReference type="EMBL" id="JBBKAI010000002">
    <property type="protein sequence ID" value="MEJ8660787.1"/>
    <property type="molecule type" value="Genomic_DNA"/>
</dbReference>
<proteinExistence type="predicted"/>
<keyword evidence="2" id="KW-1185">Reference proteome</keyword>
<evidence type="ECO:0000313" key="2">
    <source>
        <dbReference type="Proteomes" id="UP001375539"/>
    </source>
</evidence>
<accession>A0ACC6QR77</accession>
<name>A0ACC6QR77_9ACTN</name>
<protein>
    <submittedName>
        <fullName evidence="1">Uncharacterized protein</fullName>
    </submittedName>
</protein>
<gene>
    <name evidence="1" type="ORF">WKI58_30445</name>
</gene>
<sequence>MAAIDGICRLCRRQASMIAGPDNKTRVDLTVAARTGHQLFIIGTLRPRGGPQPQSVPSEPRSPRPHLVPTGWTELLLFEMPRELRGISSKTSPLDPQLFASLSARAAQIAELRGWPPRTFGSVRRGIRILCAVHRPGERIRASTITQLTHTAVPANHVLEVFEELDIFLDDRPDSLEAWCEEHLSFLAPGIRAELDTWVSILRHGTPRRRPRARATVITHLRSILPFLTEYAGRYTTLRQITRDDITSWLTDRPHRAYDASALRALFSTLKAERLIFANPMRGN</sequence>